<feature type="region of interest" description="Disordered" evidence="1">
    <location>
        <begin position="56"/>
        <end position="82"/>
    </location>
</feature>
<protein>
    <submittedName>
        <fullName evidence="2">Uncharacterized protein</fullName>
    </submittedName>
</protein>
<proteinExistence type="predicted"/>
<accession>A0A0G4IXY7</accession>
<dbReference type="AlphaFoldDB" id="A0A0G4IXY7"/>
<sequence length="82" mass="8783">MASQFTKLIVGRSIAKSVLESSAEVVQKTARAAPKFIRDDGAIGVDRRAAQTGFNHVSKATGPPAPHTAPEMTRDTQWPPLL</sequence>
<evidence type="ECO:0000313" key="2">
    <source>
        <dbReference type="EMBL" id="CEO99936.1"/>
    </source>
</evidence>
<dbReference type="EMBL" id="CDSF01000095">
    <property type="protein sequence ID" value="CEO99936.1"/>
    <property type="molecule type" value="Genomic_DNA"/>
</dbReference>
<gene>
    <name evidence="2" type="ORF">PBRA_007670</name>
</gene>
<reference evidence="2 3" key="1">
    <citation type="submission" date="2015-02" db="EMBL/GenBank/DDBJ databases">
        <authorList>
            <person name="Chooi Y.-H."/>
        </authorList>
    </citation>
    <scope>NUCLEOTIDE SEQUENCE [LARGE SCALE GENOMIC DNA]</scope>
    <source>
        <strain evidence="2">E3</strain>
    </source>
</reference>
<evidence type="ECO:0000313" key="3">
    <source>
        <dbReference type="Proteomes" id="UP000039324"/>
    </source>
</evidence>
<dbReference type="Proteomes" id="UP000039324">
    <property type="component" value="Unassembled WGS sequence"/>
</dbReference>
<keyword evidence="3" id="KW-1185">Reference proteome</keyword>
<name>A0A0G4IXY7_PLABS</name>
<evidence type="ECO:0000256" key="1">
    <source>
        <dbReference type="SAM" id="MobiDB-lite"/>
    </source>
</evidence>
<organism evidence="2 3">
    <name type="scientific">Plasmodiophora brassicae</name>
    <name type="common">Clubroot disease agent</name>
    <dbReference type="NCBI Taxonomy" id="37360"/>
    <lineage>
        <taxon>Eukaryota</taxon>
        <taxon>Sar</taxon>
        <taxon>Rhizaria</taxon>
        <taxon>Endomyxa</taxon>
        <taxon>Phytomyxea</taxon>
        <taxon>Plasmodiophorida</taxon>
        <taxon>Plasmodiophoridae</taxon>
        <taxon>Plasmodiophora</taxon>
    </lineage>
</organism>